<accession>A0ABQ9HSH8</accession>
<feature type="region of interest" description="Disordered" evidence="1">
    <location>
        <begin position="209"/>
        <end position="229"/>
    </location>
</feature>
<protein>
    <submittedName>
        <fullName evidence="2">Uncharacterized protein</fullName>
    </submittedName>
</protein>
<organism evidence="2 3">
    <name type="scientific">Dryococelus australis</name>
    <dbReference type="NCBI Taxonomy" id="614101"/>
    <lineage>
        <taxon>Eukaryota</taxon>
        <taxon>Metazoa</taxon>
        <taxon>Ecdysozoa</taxon>
        <taxon>Arthropoda</taxon>
        <taxon>Hexapoda</taxon>
        <taxon>Insecta</taxon>
        <taxon>Pterygota</taxon>
        <taxon>Neoptera</taxon>
        <taxon>Polyneoptera</taxon>
        <taxon>Phasmatodea</taxon>
        <taxon>Verophasmatodea</taxon>
        <taxon>Anareolatae</taxon>
        <taxon>Phasmatidae</taxon>
        <taxon>Eurycanthinae</taxon>
        <taxon>Dryococelus</taxon>
    </lineage>
</organism>
<evidence type="ECO:0000313" key="2">
    <source>
        <dbReference type="EMBL" id="KAJ8887340.1"/>
    </source>
</evidence>
<comment type="caution">
    <text evidence="2">The sequence shown here is derived from an EMBL/GenBank/DDBJ whole genome shotgun (WGS) entry which is preliminary data.</text>
</comment>
<dbReference type="Proteomes" id="UP001159363">
    <property type="component" value="Chromosome X"/>
</dbReference>
<sequence>MPVTLLEAQAMPGVRTKDWERLINPPAPTLCSPLWAEVSDCQIHPSPDVILVRCPNDKRRRLLRYVDLHRACYLERLCKRTFSIRHETYVCRMVLLGNEWWGFPLFTLLANPHADIVVVHSNPLVAYPHSVLLLLGFLAMHGKELQLKFRSIRDTFVSNHRAVPKKMSGDAAKNIQVYVYARQLDFLTKNPNHNETEDSFANNLEVEASTPDGDLHASPDSPPQFRVLPAPTIQTNTDHMSSRNFPPTMLGLGPDQNYLDFQQIYSPMQRHVSSLHNLLGSEYQQQIAQTRIQSTATPECKEKRKTPKKIRRPTESSGIIPTCENPARVDLEGVKATTASQVPIGTALRQSMQNVTLRNLGGEGSRQVPALAVIDRLLGYPRRVASCRLPRRRAHRTLHTCATANCRPTFARRCSSPKITQYLFPEPRAQGANEFTYIKENVTPLRFCGLTMLCDSNFRCFASPTHIVFQLAVSHSVEYEVEQSSHAARQLLARRRKGGSILVSLHNTGKDSDGSVEDVAAGAKESGIVGNGVLGTSAIDFFSCDGYITSSIYFQQCSTIISVWYCAIDFFSCYA</sequence>
<gene>
    <name evidence="2" type="ORF">PR048_013555</name>
</gene>
<evidence type="ECO:0000256" key="1">
    <source>
        <dbReference type="SAM" id="MobiDB-lite"/>
    </source>
</evidence>
<keyword evidence="3" id="KW-1185">Reference proteome</keyword>
<feature type="region of interest" description="Disordered" evidence="1">
    <location>
        <begin position="294"/>
        <end position="323"/>
    </location>
</feature>
<evidence type="ECO:0000313" key="3">
    <source>
        <dbReference type="Proteomes" id="UP001159363"/>
    </source>
</evidence>
<reference evidence="2 3" key="1">
    <citation type="submission" date="2023-02" db="EMBL/GenBank/DDBJ databases">
        <title>LHISI_Scaffold_Assembly.</title>
        <authorList>
            <person name="Stuart O.P."/>
            <person name="Cleave R."/>
            <person name="Magrath M.J.L."/>
            <person name="Mikheyev A.S."/>
        </authorList>
    </citation>
    <scope>NUCLEOTIDE SEQUENCE [LARGE SCALE GENOMIC DNA]</scope>
    <source>
        <strain evidence="2">Daus_M_001</strain>
        <tissue evidence="2">Leg muscle</tissue>
    </source>
</reference>
<name>A0ABQ9HSH8_9NEOP</name>
<dbReference type="EMBL" id="JARBHB010000004">
    <property type="protein sequence ID" value="KAJ8887340.1"/>
    <property type="molecule type" value="Genomic_DNA"/>
</dbReference>
<proteinExistence type="predicted"/>